<evidence type="ECO:0000313" key="2">
    <source>
        <dbReference type="EnsemblMetazoa" id="XP_022654867"/>
    </source>
</evidence>
<name>A0A7M7JS64_VARDE</name>
<dbReference type="GeneID" id="111247783"/>
<reference evidence="2" key="1">
    <citation type="submission" date="2021-01" db="UniProtKB">
        <authorList>
            <consortium name="EnsemblMetazoa"/>
        </authorList>
    </citation>
    <scope>IDENTIFICATION</scope>
</reference>
<dbReference type="Proteomes" id="UP000594260">
    <property type="component" value="Unplaced"/>
</dbReference>
<evidence type="ECO:0000313" key="3">
    <source>
        <dbReference type="Proteomes" id="UP000594260"/>
    </source>
</evidence>
<sequence>MAKAENSSLEYEQELTVVISLRAGRSPEDIIDFLGYPEAAVNAIANQYAAATAADAFSTLKQKVAIRKKTLQMSKKGICVNFEQLNLKVALGAWLTINVWDNQKLQPPSITSKNFTNDDCRMKSKARKVFVPPVNDSSSSEVKEFLQESSDQYKRSHPHNSTEYSSRRKSDPRLPDVRHRKVPRQEQQGSSTMAVSSEQLPIPSVTVANSARRDQSYSKANRIRILNRRRSQPPSSTVGTSLDYFGASDTQNAELESAIKDEIKEEVVDPENGNQQFVMATEHEQQVICNGAESWRGNGLPDFVLSHIKQEIKSEILDEVAPEAFDDGLTHPVVIKTEPKDNDENLLGI</sequence>
<dbReference type="AlphaFoldDB" id="A0A7M7JS64"/>
<feature type="compositionally biased region" description="Polar residues" evidence="1">
    <location>
        <begin position="185"/>
        <end position="199"/>
    </location>
</feature>
<feature type="region of interest" description="Disordered" evidence="1">
    <location>
        <begin position="131"/>
        <end position="221"/>
    </location>
</feature>
<proteinExistence type="predicted"/>
<evidence type="ECO:0000256" key="1">
    <source>
        <dbReference type="SAM" id="MobiDB-lite"/>
    </source>
</evidence>
<dbReference type="KEGG" id="vde:111247783"/>
<organism evidence="2 3">
    <name type="scientific">Varroa destructor</name>
    <name type="common">Honeybee mite</name>
    <dbReference type="NCBI Taxonomy" id="109461"/>
    <lineage>
        <taxon>Eukaryota</taxon>
        <taxon>Metazoa</taxon>
        <taxon>Ecdysozoa</taxon>
        <taxon>Arthropoda</taxon>
        <taxon>Chelicerata</taxon>
        <taxon>Arachnida</taxon>
        <taxon>Acari</taxon>
        <taxon>Parasitiformes</taxon>
        <taxon>Mesostigmata</taxon>
        <taxon>Gamasina</taxon>
        <taxon>Dermanyssoidea</taxon>
        <taxon>Varroidae</taxon>
        <taxon>Varroa</taxon>
    </lineage>
</organism>
<dbReference type="RefSeq" id="XP_022654867.1">
    <property type="nucleotide sequence ID" value="XM_022799132.1"/>
</dbReference>
<keyword evidence="3" id="KW-1185">Reference proteome</keyword>
<accession>A0A7M7JS64</accession>
<dbReference type="EnsemblMetazoa" id="XM_022799132">
    <property type="protein sequence ID" value="XP_022654867"/>
    <property type="gene ID" value="LOC111247783"/>
</dbReference>
<feature type="compositionally biased region" description="Basic and acidic residues" evidence="1">
    <location>
        <begin position="165"/>
        <end position="177"/>
    </location>
</feature>
<protein>
    <submittedName>
        <fullName evidence="2">Uncharacterized protein</fullName>
    </submittedName>
</protein>
<dbReference type="InParanoid" id="A0A7M7JS64"/>
<feature type="compositionally biased region" description="Basic and acidic residues" evidence="1">
    <location>
        <begin position="141"/>
        <end position="154"/>
    </location>
</feature>